<reference evidence="2" key="1">
    <citation type="journal article" date="2019" name="Sci. Rep.">
        <title>Draft genome of Tanacetum cinerariifolium, the natural source of mosquito coil.</title>
        <authorList>
            <person name="Yamashiro T."/>
            <person name="Shiraishi A."/>
            <person name="Satake H."/>
            <person name="Nakayama K."/>
        </authorList>
    </citation>
    <scope>NUCLEOTIDE SEQUENCE</scope>
</reference>
<feature type="non-terminal residue" evidence="2">
    <location>
        <position position="88"/>
    </location>
</feature>
<organism evidence="2">
    <name type="scientific">Tanacetum cinerariifolium</name>
    <name type="common">Dalmatian daisy</name>
    <name type="synonym">Chrysanthemum cinerariifolium</name>
    <dbReference type="NCBI Taxonomy" id="118510"/>
    <lineage>
        <taxon>Eukaryota</taxon>
        <taxon>Viridiplantae</taxon>
        <taxon>Streptophyta</taxon>
        <taxon>Embryophyta</taxon>
        <taxon>Tracheophyta</taxon>
        <taxon>Spermatophyta</taxon>
        <taxon>Magnoliopsida</taxon>
        <taxon>eudicotyledons</taxon>
        <taxon>Gunneridae</taxon>
        <taxon>Pentapetalae</taxon>
        <taxon>asterids</taxon>
        <taxon>campanulids</taxon>
        <taxon>Asterales</taxon>
        <taxon>Asteraceae</taxon>
        <taxon>Asteroideae</taxon>
        <taxon>Anthemideae</taxon>
        <taxon>Anthemidinae</taxon>
        <taxon>Tanacetum</taxon>
    </lineage>
</organism>
<gene>
    <name evidence="2" type="ORF">Tci_902114</name>
</gene>
<accession>A0A699V4G7</accession>
<comment type="caution">
    <text evidence="2">The sequence shown here is derived from an EMBL/GenBank/DDBJ whole genome shotgun (WGS) entry which is preliminary data.</text>
</comment>
<proteinExistence type="predicted"/>
<dbReference type="AlphaFoldDB" id="A0A699V4G7"/>
<feature type="region of interest" description="Disordered" evidence="1">
    <location>
        <begin position="55"/>
        <end position="88"/>
    </location>
</feature>
<sequence length="88" mass="9258">MSAKCTSWNEFSSAMASAVICLSTGHKFNFSKVGKGCSGVDTPLFEGMLVAKELEEQGDAEEQGNDNNAAEEPATAVDDVEDQSIPSP</sequence>
<name>A0A699V4G7_TANCI</name>
<evidence type="ECO:0000313" key="2">
    <source>
        <dbReference type="EMBL" id="GFD30145.1"/>
    </source>
</evidence>
<evidence type="ECO:0000256" key="1">
    <source>
        <dbReference type="SAM" id="MobiDB-lite"/>
    </source>
</evidence>
<protein>
    <submittedName>
        <fullName evidence="2">Uncharacterized protein</fullName>
    </submittedName>
</protein>
<dbReference type="EMBL" id="BKCJ011401196">
    <property type="protein sequence ID" value="GFD30145.1"/>
    <property type="molecule type" value="Genomic_DNA"/>
</dbReference>